<dbReference type="STRING" id="280699.M1V942"/>
<proteinExistence type="inferred from homology"/>
<dbReference type="Gene3D" id="3.30.760.10">
    <property type="entry name" value="RNA Cap, Translation Initiation Factor Eif4e"/>
    <property type="match status" value="1"/>
</dbReference>
<dbReference type="InterPro" id="IPR001040">
    <property type="entry name" value="TIF_eIF_4E"/>
</dbReference>
<dbReference type="OrthoDB" id="590761at2759"/>
<dbReference type="Gramene" id="CMN050CT">
    <property type="protein sequence ID" value="CMN050CT"/>
    <property type="gene ID" value="CMN050C"/>
</dbReference>
<dbReference type="AlphaFoldDB" id="M1V942"/>
<evidence type="ECO:0000256" key="2">
    <source>
        <dbReference type="ARBA" id="ARBA00022540"/>
    </source>
</evidence>
<dbReference type="PANTHER" id="PTHR11960">
    <property type="entry name" value="EUKARYOTIC TRANSLATION INITIATION FACTOR 4E RELATED"/>
    <property type="match status" value="1"/>
</dbReference>
<dbReference type="SUPFAM" id="SSF55418">
    <property type="entry name" value="eIF4e-like"/>
    <property type="match status" value="1"/>
</dbReference>
<dbReference type="OMA" id="EEFWAIV"/>
<keyword evidence="3" id="KW-0810">Translation regulation</keyword>
<dbReference type="GO" id="GO:0016281">
    <property type="term" value="C:eukaryotic translation initiation factor 4F complex"/>
    <property type="evidence" value="ECO:0007669"/>
    <property type="project" value="TreeGrafter"/>
</dbReference>
<dbReference type="InterPro" id="IPR023398">
    <property type="entry name" value="TIF_eIF4e-like"/>
</dbReference>
<evidence type="ECO:0000256" key="1">
    <source>
        <dbReference type="ARBA" id="ARBA00009860"/>
    </source>
</evidence>
<keyword evidence="8" id="KW-1185">Reference proteome</keyword>
<dbReference type="eggNOG" id="KOG1670">
    <property type="taxonomic scope" value="Eukaryota"/>
</dbReference>
<reference evidence="7 8" key="1">
    <citation type="journal article" date="2004" name="Nature">
        <title>Genome sequence of the ultrasmall unicellular red alga Cyanidioschyzon merolae 10D.</title>
        <authorList>
            <person name="Matsuzaki M."/>
            <person name="Misumi O."/>
            <person name="Shin-i T."/>
            <person name="Maruyama S."/>
            <person name="Takahara M."/>
            <person name="Miyagishima S."/>
            <person name="Mori T."/>
            <person name="Nishida K."/>
            <person name="Yagisawa F."/>
            <person name="Nishida K."/>
            <person name="Yoshida Y."/>
            <person name="Nishimura Y."/>
            <person name="Nakao S."/>
            <person name="Kobayashi T."/>
            <person name="Momoyama Y."/>
            <person name="Higashiyama T."/>
            <person name="Minoda A."/>
            <person name="Sano M."/>
            <person name="Nomoto H."/>
            <person name="Oishi K."/>
            <person name="Hayashi H."/>
            <person name="Ohta F."/>
            <person name="Nishizaka S."/>
            <person name="Haga S."/>
            <person name="Miura S."/>
            <person name="Morishita T."/>
            <person name="Kabeya Y."/>
            <person name="Terasawa K."/>
            <person name="Suzuki Y."/>
            <person name="Ishii Y."/>
            <person name="Asakawa S."/>
            <person name="Takano H."/>
            <person name="Ohta N."/>
            <person name="Kuroiwa H."/>
            <person name="Tanaka K."/>
            <person name="Shimizu N."/>
            <person name="Sugano S."/>
            <person name="Sato N."/>
            <person name="Nozaki H."/>
            <person name="Ogasawara N."/>
            <person name="Kohara Y."/>
            <person name="Kuroiwa T."/>
        </authorList>
    </citation>
    <scope>NUCLEOTIDE SEQUENCE [LARGE SCALE GENOMIC DNA]</scope>
    <source>
        <strain evidence="7 8">10D</strain>
    </source>
</reference>
<dbReference type="EMBL" id="AP006496">
    <property type="protein sequence ID" value="BAM81184.1"/>
    <property type="molecule type" value="Genomic_DNA"/>
</dbReference>
<evidence type="ECO:0000313" key="7">
    <source>
        <dbReference type="EMBL" id="BAM81184.1"/>
    </source>
</evidence>
<comment type="similarity">
    <text evidence="1 6">Belongs to the eukaryotic initiation factor 4E family.</text>
</comment>
<reference evidence="7 8" key="2">
    <citation type="journal article" date="2007" name="BMC Biol.">
        <title>A 100%-complete sequence reveals unusually simple genomic features in the hot-spring red alga Cyanidioschyzon merolae.</title>
        <authorList>
            <person name="Nozaki H."/>
            <person name="Takano H."/>
            <person name="Misumi O."/>
            <person name="Terasawa K."/>
            <person name="Matsuzaki M."/>
            <person name="Maruyama S."/>
            <person name="Nishida K."/>
            <person name="Yagisawa F."/>
            <person name="Yoshida Y."/>
            <person name="Fujiwara T."/>
            <person name="Takio S."/>
            <person name="Tamura K."/>
            <person name="Chung S.J."/>
            <person name="Nakamura S."/>
            <person name="Kuroiwa H."/>
            <person name="Tanaka K."/>
            <person name="Sato N."/>
            <person name="Kuroiwa T."/>
        </authorList>
    </citation>
    <scope>NUCLEOTIDE SEQUENCE [LARGE SCALE GENOMIC DNA]</scope>
    <source>
        <strain evidence="7 8">10D</strain>
    </source>
</reference>
<dbReference type="GO" id="GO:0000340">
    <property type="term" value="F:RNA 7-methylguanosine cap binding"/>
    <property type="evidence" value="ECO:0007669"/>
    <property type="project" value="TreeGrafter"/>
</dbReference>
<sequence>MSERESPADAGPEKSVHPLQFSWTFWYDMPRGIKPSQENWSNNVKPFAEVDTVEKFWAVMNNIVEPSRLPPGSNLHVFKHGIRPEWEDAMNEAGGKWVVTLPKKELPRIDEFWLNSLIGILGEHFEAKASDDICGLVVSVRKDRGRLALWNKSALREDLRRSIGKRWREILSSGGLPRDLDLEYMVHKDAMAYDRSYVSKALDRL</sequence>
<dbReference type="Proteomes" id="UP000007014">
    <property type="component" value="Chromosome 14"/>
</dbReference>
<dbReference type="HOGENOM" id="CLU_043552_1_0_1"/>
<keyword evidence="4 6" id="KW-0694">RNA-binding</keyword>
<evidence type="ECO:0000256" key="6">
    <source>
        <dbReference type="RuleBase" id="RU004374"/>
    </source>
</evidence>
<dbReference type="KEGG" id="cme:CYME_CMN050C"/>
<dbReference type="GO" id="GO:0006417">
    <property type="term" value="P:regulation of translation"/>
    <property type="evidence" value="ECO:0007669"/>
    <property type="project" value="UniProtKB-KW"/>
</dbReference>
<keyword evidence="2 6" id="KW-0396">Initiation factor</keyword>
<dbReference type="RefSeq" id="XP_005537220.1">
    <property type="nucleotide sequence ID" value="XM_005537163.1"/>
</dbReference>
<evidence type="ECO:0000256" key="4">
    <source>
        <dbReference type="ARBA" id="ARBA00022884"/>
    </source>
</evidence>
<protein>
    <submittedName>
        <fullName evidence="7">Eukaryotic translation initiation factor eIF-4E</fullName>
    </submittedName>
</protein>
<accession>M1V942</accession>
<evidence type="ECO:0000256" key="5">
    <source>
        <dbReference type="ARBA" id="ARBA00022917"/>
    </source>
</evidence>
<dbReference type="Pfam" id="PF01652">
    <property type="entry name" value="IF4E"/>
    <property type="match status" value="1"/>
</dbReference>
<dbReference type="PANTHER" id="PTHR11960:SF8">
    <property type="entry name" value="EUKARYOTIC TRANSLATION INITIATION FACTOR 4E1-RELATED"/>
    <property type="match status" value="1"/>
</dbReference>
<dbReference type="GeneID" id="16995289"/>
<evidence type="ECO:0000313" key="8">
    <source>
        <dbReference type="Proteomes" id="UP000007014"/>
    </source>
</evidence>
<keyword evidence="5 6" id="KW-0648">Protein biosynthesis</keyword>
<gene>
    <name evidence="7" type="ORF">CYME_CMN050C</name>
</gene>
<organism evidence="7 8">
    <name type="scientific">Cyanidioschyzon merolae (strain NIES-3377 / 10D)</name>
    <name type="common">Unicellular red alga</name>
    <dbReference type="NCBI Taxonomy" id="280699"/>
    <lineage>
        <taxon>Eukaryota</taxon>
        <taxon>Rhodophyta</taxon>
        <taxon>Bangiophyceae</taxon>
        <taxon>Cyanidiales</taxon>
        <taxon>Cyanidiaceae</taxon>
        <taxon>Cyanidioschyzon</taxon>
    </lineage>
</organism>
<name>M1V942_CYAM1</name>
<dbReference type="GO" id="GO:0003743">
    <property type="term" value="F:translation initiation factor activity"/>
    <property type="evidence" value="ECO:0007669"/>
    <property type="project" value="UniProtKB-KW"/>
</dbReference>
<evidence type="ECO:0000256" key="3">
    <source>
        <dbReference type="ARBA" id="ARBA00022845"/>
    </source>
</evidence>